<proteinExistence type="predicted"/>
<evidence type="ECO:0000256" key="1">
    <source>
        <dbReference type="SAM" id="MobiDB-lite"/>
    </source>
</evidence>
<protein>
    <submittedName>
        <fullName evidence="4">Armadillo-like helical domain-containing protein 4 isoform X1</fullName>
    </submittedName>
</protein>
<evidence type="ECO:0000313" key="4">
    <source>
        <dbReference type="RefSeq" id="XP_033806996.1"/>
    </source>
</evidence>
<dbReference type="OrthoDB" id="9904542at2759"/>
<dbReference type="Pfam" id="PF15767">
    <property type="entry name" value="ARMH4"/>
    <property type="match status" value="1"/>
</dbReference>
<feature type="region of interest" description="Disordered" evidence="1">
    <location>
        <begin position="57"/>
        <end position="106"/>
    </location>
</feature>
<dbReference type="FunCoup" id="A0A6P8RPC3">
    <property type="interactions" value="87"/>
</dbReference>
<keyword evidence="2" id="KW-0812">Transmembrane</keyword>
<keyword evidence="2" id="KW-0472">Membrane</keyword>
<sequence>MSGCNNLQKSTQASPDMKRSMGFHICMFILSILLSLPGLKCATLQKMDKREAVQIMEHSPLKRETEERRKGNASNLETRAGSSAQTVWPATSEDLHGASTTPSETSLTNTLATKNETKHHGLLPNEDVIPTVWMIAADAENSSIQRQHKKSIEKEMLTAAVTTASSHPDLEVEVFSGTSSRTAVGTSKEEEPGFTRTSHNQFFTVDDKEDRKEGGINSKYPFTSQINTEEMLTTNPRTRFFKKFYGHSTISLLHVDQKSTTDNGGLISSVVSLEELSTASVKQLRTKAYLSQNTDMSDATRDKITASNVSDDTVLNEEWDDTKVASDQIKHIERGNTTQIYHMASVSPEVWNDDQASRTVVPLISPTDASTMKTDLTNIGTAESLLINMQEGELQTAFTGQGIGDTTAVQGETSVPQNTLLVQHEERISMILPVTVAPITDAKVETHAPTRTMFKGVHIASPQRLPLGLGTAIMRHFSEPDWSWQWPNAAPSSCSRTSIQDISCERDQNMETHFFQTEVTATLTPFILVWNISRSFYPFDYREDYLPPWVRVIFLHPFLLTACKVAGVSEVTAEASQETTSVITSIHLTHGMAEVSGLMVPQGKPTSEMQTISSISQLWKKPASVAAVVSHTASPSSFAQTAEDLNTVPGQDGLLAISEAATSPVGIKLQMEETELVTMATTASIPSENTAMAPALREASTTPAYGPDKLQSEEEDEEEEDEEEEEEEDDEEEEEDEEKDTDATDESVEGDVELPAITLPGLFSHEPLGDSRIPTQMEGLGFRVPDSLAWEHRNQGLVRSWMEKLKDKAGYMSGMLVPVGVGIAGAFFILGALYSIKIINRRRKNGYKRHKKKQREFNSMQDRVMLLADSSEDEF</sequence>
<keyword evidence="3" id="KW-1185">Reference proteome</keyword>
<feature type="region of interest" description="Disordered" evidence="1">
    <location>
        <begin position="177"/>
        <end position="196"/>
    </location>
</feature>
<dbReference type="KEGG" id="gsh:117363424"/>
<dbReference type="InterPro" id="IPR031524">
    <property type="entry name" value="ARMH4"/>
</dbReference>
<name>A0A6P8RPC3_GEOSA</name>
<dbReference type="InParanoid" id="A0A6P8RPC3"/>
<feature type="transmembrane region" description="Helical" evidence="2">
    <location>
        <begin position="21"/>
        <end position="39"/>
    </location>
</feature>
<feature type="compositionally biased region" description="Acidic residues" evidence="1">
    <location>
        <begin position="713"/>
        <end position="752"/>
    </location>
</feature>
<keyword evidence="2" id="KW-1133">Transmembrane helix</keyword>
<evidence type="ECO:0000313" key="3">
    <source>
        <dbReference type="Proteomes" id="UP000515159"/>
    </source>
</evidence>
<dbReference type="AlphaFoldDB" id="A0A6P8RPC3"/>
<organism evidence="3 4">
    <name type="scientific">Geotrypetes seraphini</name>
    <name type="common">Gaboon caecilian</name>
    <name type="synonym">Caecilia seraphini</name>
    <dbReference type="NCBI Taxonomy" id="260995"/>
    <lineage>
        <taxon>Eukaryota</taxon>
        <taxon>Metazoa</taxon>
        <taxon>Chordata</taxon>
        <taxon>Craniata</taxon>
        <taxon>Vertebrata</taxon>
        <taxon>Euteleostomi</taxon>
        <taxon>Amphibia</taxon>
        <taxon>Gymnophiona</taxon>
        <taxon>Geotrypetes</taxon>
    </lineage>
</organism>
<reference evidence="4" key="1">
    <citation type="submission" date="2025-08" db="UniProtKB">
        <authorList>
            <consortium name="RefSeq"/>
        </authorList>
    </citation>
    <scope>IDENTIFICATION</scope>
</reference>
<dbReference type="GeneID" id="117363424"/>
<dbReference type="PANTHER" id="PTHR21585:SF0">
    <property type="entry name" value="ARMADILLO-LIKE HELICAL DOMAIN-CONTAINING PROTEIN 4"/>
    <property type="match status" value="1"/>
</dbReference>
<dbReference type="PANTHER" id="PTHR21585">
    <property type="entry name" value="FULL-LENGTH CDNA CLONE CS0DC025YL05 OF NEUROBLASTOMA"/>
    <property type="match status" value="1"/>
</dbReference>
<dbReference type="RefSeq" id="XP_033806996.1">
    <property type="nucleotide sequence ID" value="XM_033951105.1"/>
</dbReference>
<dbReference type="CTD" id="145407"/>
<feature type="compositionally biased region" description="Basic and acidic residues" evidence="1">
    <location>
        <begin position="59"/>
        <end position="70"/>
    </location>
</feature>
<dbReference type="Proteomes" id="UP000515159">
    <property type="component" value="Chromosome 7"/>
</dbReference>
<feature type="region of interest" description="Disordered" evidence="1">
    <location>
        <begin position="698"/>
        <end position="752"/>
    </location>
</feature>
<evidence type="ECO:0000256" key="2">
    <source>
        <dbReference type="SAM" id="Phobius"/>
    </source>
</evidence>
<feature type="transmembrane region" description="Helical" evidence="2">
    <location>
        <begin position="809"/>
        <end position="834"/>
    </location>
</feature>
<gene>
    <name evidence="4" type="primary">ARMH4</name>
</gene>
<accession>A0A6P8RPC3</accession>
<feature type="compositionally biased region" description="Polar residues" evidence="1">
    <location>
        <begin position="72"/>
        <end position="89"/>
    </location>
</feature>